<evidence type="ECO:0000256" key="1">
    <source>
        <dbReference type="SAM" id="MobiDB-lite"/>
    </source>
</evidence>
<dbReference type="AlphaFoldDB" id="A0A2Z6QXP0"/>
<reference evidence="2 3" key="1">
    <citation type="submission" date="2017-11" db="EMBL/GenBank/DDBJ databases">
        <title>The genome of Rhizophagus clarus HR1 reveals common genetic basis of auxotrophy among arbuscular mycorrhizal fungi.</title>
        <authorList>
            <person name="Kobayashi Y."/>
        </authorList>
    </citation>
    <scope>NUCLEOTIDE SEQUENCE [LARGE SCALE GENOMIC DNA]</scope>
    <source>
        <strain evidence="2 3">HR1</strain>
    </source>
</reference>
<evidence type="ECO:0000313" key="2">
    <source>
        <dbReference type="EMBL" id="GBB90549.1"/>
    </source>
</evidence>
<name>A0A2Z6QXP0_9GLOM</name>
<organism evidence="2 3">
    <name type="scientific">Rhizophagus clarus</name>
    <dbReference type="NCBI Taxonomy" id="94130"/>
    <lineage>
        <taxon>Eukaryota</taxon>
        <taxon>Fungi</taxon>
        <taxon>Fungi incertae sedis</taxon>
        <taxon>Mucoromycota</taxon>
        <taxon>Glomeromycotina</taxon>
        <taxon>Glomeromycetes</taxon>
        <taxon>Glomerales</taxon>
        <taxon>Glomeraceae</taxon>
        <taxon>Rhizophagus</taxon>
    </lineage>
</organism>
<sequence>MEERKETPRSSTTSVDISARGIAGQEDVDSNNNNSDHGNQLNNKEDNVPSIRGGNKTVKMILLTQCLAGLQFTCRDSGAGIWNTIFTFFRITKVINVFSLACGAFIRPYNAAYSWITFR</sequence>
<evidence type="ECO:0000313" key="3">
    <source>
        <dbReference type="Proteomes" id="UP000247702"/>
    </source>
</evidence>
<proteinExistence type="predicted"/>
<comment type="caution">
    <text evidence="2">The sequence shown here is derived from an EMBL/GenBank/DDBJ whole genome shotgun (WGS) entry which is preliminary data.</text>
</comment>
<gene>
    <name evidence="2" type="ORF">RclHR1_17540002</name>
</gene>
<dbReference type="Proteomes" id="UP000247702">
    <property type="component" value="Unassembled WGS sequence"/>
</dbReference>
<accession>A0A2Z6QXP0</accession>
<dbReference type="EMBL" id="BEXD01000840">
    <property type="protein sequence ID" value="GBB90549.1"/>
    <property type="molecule type" value="Genomic_DNA"/>
</dbReference>
<protein>
    <submittedName>
        <fullName evidence="2">Uncharacterized protein</fullName>
    </submittedName>
</protein>
<keyword evidence="3" id="KW-1185">Reference proteome</keyword>
<feature type="compositionally biased region" description="Polar residues" evidence="1">
    <location>
        <begin position="30"/>
        <end position="42"/>
    </location>
</feature>
<feature type="region of interest" description="Disordered" evidence="1">
    <location>
        <begin position="1"/>
        <end position="52"/>
    </location>
</feature>